<reference evidence="1 2" key="1">
    <citation type="journal article" date="2020" name="Mol. Biol. Evol.">
        <title>Distinct Expression and Methylation Patterns for Genes with Different Fates following a Single Whole-Genome Duplication in Flowering Plants.</title>
        <authorList>
            <person name="Shi T."/>
            <person name="Rahmani R.S."/>
            <person name="Gugger P.F."/>
            <person name="Wang M."/>
            <person name="Li H."/>
            <person name="Zhang Y."/>
            <person name="Li Z."/>
            <person name="Wang Q."/>
            <person name="Van de Peer Y."/>
            <person name="Marchal K."/>
            <person name="Chen J."/>
        </authorList>
    </citation>
    <scope>NUCLEOTIDE SEQUENCE [LARGE SCALE GENOMIC DNA]</scope>
    <source>
        <tissue evidence="1">Leaf</tissue>
    </source>
</reference>
<accession>A0A822YI24</accession>
<sequence length="56" mass="6353">MEEFSAINSVQMIQRFKKGSPVHEAPANAGFAKKRNGRIFCNKKCLKKLLENCFHG</sequence>
<evidence type="ECO:0000313" key="1">
    <source>
        <dbReference type="EMBL" id="DAD31773.1"/>
    </source>
</evidence>
<organism evidence="1 2">
    <name type="scientific">Nelumbo nucifera</name>
    <name type="common">Sacred lotus</name>
    <dbReference type="NCBI Taxonomy" id="4432"/>
    <lineage>
        <taxon>Eukaryota</taxon>
        <taxon>Viridiplantae</taxon>
        <taxon>Streptophyta</taxon>
        <taxon>Embryophyta</taxon>
        <taxon>Tracheophyta</taxon>
        <taxon>Spermatophyta</taxon>
        <taxon>Magnoliopsida</taxon>
        <taxon>Proteales</taxon>
        <taxon>Nelumbonaceae</taxon>
        <taxon>Nelumbo</taxon>
    </lineage>
</organism>
<dbReference type="AlphaFoldDB" id="A0A822YI24"/>
<protein>
    <submittedName>
        <fullName evidence="1">Uncharacterized protein</fullName>
    </submittedName>
</protein>
<comment type="caution">
    <text evidence="1">The sequence shown here is derived from an EMBL/GenBank/DDBJ whole genome shotgun (WGS) entry which is preliminary data.</text>
</comment>
<keyword evidence="2" id="KW-1185">Reference proteome</keyword>
<gene>
    <name evidence="1" type="ORF">HUJ06_010624</name>
</gene>
<proteinExistence type="predicted"/>
<name>A0A822YI24_NELNU</name>
<dbReference type="Proteomes" id="UP000607653">
    <property type="component" value="Unassembled WGS sequence"/>
</dbReference>
<dbReference type="EMBL" id="DUZY01000003">
    <property type="protein sequence ID" value="DAD31773.1"/>
    <property type="molecule type" value="Genomic_DNA"/>
</dbReference>
<evidence type="ECO:0000313" key="2">
    <source>
        <dbReference type="Proteomes" id="UP000607653"/>
    </source>
</evidence>